<dbReference type="GO" id="GO:0004197">
    <property type="term" value="F:cysteine-type endopeptidase activity"/>
    <property type="evidence" value="ECO:0007669"/>
    <property type="project" value="InterPro"/>
</dbReference>
<dbReference type="InterPro" id="IPR029031">
    <property type="entry name" value="Gingipain_N_sf"/>
</dbReference>
<organism evidence="4">
    <name type="scientific">marine sediment metagenome</name>
    <dbReference type="NCBI Taxonomy" id="412755"/>
    <lineage>
        <taxon>unclassified sequences</taxon>
        <taxon>metagenomes</taxon>
        <taxon>ecological metagenomes</taxon>
    </lineage>
</organism>
<feature type="domain" description="Gingipain" evidence="2">
    <location>
        <begin position="114"/>
        <end position="249"/>
    </location>
</feature>
<dbReference type="Pfam" id="PF01364">
    <property type="entry name" value="Peptidase_C25"/>
    <property type="match status" value="1"/>
</dbReference>
<sequence>AIENAKFNYDKEYYSISKFAPQLIVNIKEAGIVREHRLFLLEINPVSYNPKTGELEVKTSIELEITFSHPNISYSIQRLQRYSNPQFEKFVKGCILNYGAIESMIDYPVIPIGYLIIVYDNFESNITPLAEWKKRKGYYVTVTRTSDIPGGPTTGNIQAYIQDAYNNWPIPPSFVLLVGDKPQIPAFTGSQTSKVTDLYYAAISGGDYFPDLWLGRFSAETSTHVDVMVEKVVDYEKTDWSSGTDWIKKA</sequence>
<gene>
    <name evidence="4" type="ORF">S12H4_47880</name>
</gene>
<protein>
    <recommendedName>
        <fullName evidence="5">Gingipain domain-containing protein</fullName>
    </recommendedName>
</protein>
<evidence type="ECO:0000259" key="2">
    <source>
        <dbReference type="Pfam" id="PF01364"/>
    </source>
</evidence>
<dbReference type="InterPro" id="IPR029030">
    <property type="entry name" value="Caspase-like_dom_sf"/>
</dbReference>
<dbReference type="Gene3D" id="3.40.50.10390">
    <property type="entry name" value="Gingipain r, domain 1"/>
    <property type="match status" value="1"/>
</dbReference>
<feature type="non-terminal residue" evidence="4">
    <location>
        <position position="250"/>
    </location>
</feature>
<name>X1VUP9_9ZZZZ</name>
<comment type="caution">
    <text evidence="4">The sequence shown here is derived from an EMBL/GenBank/DDBJ whole genome shotgun (WGS) entry which is preliminary data.</text>
</comment>
<evidence type="ECO:0008006" key="5">
    <source>
        <dbReference type="Google" id="ProtNLM"/>
    </source>
</evidence>
<dbReference type="EMBL" id="BARW01029859">
    <property type="protein sequence ID" value="GAJ13995.1"/>
    <property type="molecule type" value="Genomic_DNA"/>
</dbReference>
<dbReference type="InterPro" id="IPR012600">
    <property type="entry name" value="Propeptide_C25"/>
</dbReference>
<feature type="non-terminal residue" evidence="4">
    <location>
        <position position="1"/>
    </location>
</feature>
<dbReference type="Gene3D" id="2.60.40.3800">
    <property type="match status" value="1"/>
</dbReference>
<dbReference type="InterPro" id="IPR001769">
    <property type="entry name" value="Gingipain"/>
</dbReference>
<dbReference type="AlphaFoldDB" id="X1VUP9"/>
<dbReference type="GO" id="GO:0006508">
    <property type="term" value="P:proteolysis"/>
    <property type="evidence" value="ECO:0007669"/>
    <property type="project" value="InterPro"/>
</dbReference>
<dbReference type="SUPFAM" id="SSF52129">
    <property type="entry name" value="Caspase-like"/>
    <property type="match status" value="1"/>
</dbReference>
<keyword evidence="1" id="KW-0732">Signal</keyword>
<accession>X1VUP9</accession>
<feature type="domain" description="Gingipain propeptide" evidence="3">
    <location>
        <begin position="3"/>
        <end position="72"/>
    </location>
</feature>
<proteinExistence type="predicted"/>
<dbReference type="Pfam" id="PF08126">
    <property type="entry name" value="Propeptide_C25"/>
    <property type="match status" value="1"/>
</dbReference>
<evidence type="ECO:0000259" key="3">
    <source>
        <dbReference type="Pfam" id="PF08126"/>
    </source>
</evidence>
<reference evidence="4" key="1">
    <citation type="journal article" date="2014" name="Front. Microbiol.">
        <title>High frequency of phylogenetically diverse reductive dehalogenase-homologous genes in deep subseafloor sedimentary metagenomes.</title>
        <authorList>
            <person name="Kawai M."/>
            <person name="Futagami T."/>
            <person name="Toyoda A."/>
            <person name="Takaki Y."/>
            <person name="Nishi S."/>
            <person name="Hori S."/>
            <person name="Arai W."/>
            <person name="Tsubouchi T."/>
            <person name="Morono Y."/>
            <person name="Uchiyama I."/>
            <person name="Ito T."/>
            <person name="Fujiyama A."/>
            <person name="Inagaki F."/>
            <person name="Takami H."/>
        </authorList>
    </citation>
    <scope>NUCLEOTIDE SEQUENCE</scope>
    <source>
        <strain evidence="4">Expedition CK06-06</strain>
    </source>
</reference>
<evidence type="ECO:0000256" key="1">
    <source>
        <dbReference type="ARBA" id="ARBA00022729"/>
    </source>
</evidence>
<evidence type="ECO:0000313" key="4">
    <source>
        <dbReference type="EMBL" id="GAJ13995.1"/>
    </source>
</evidence>
<dbReference type="InterPro" id="IPR038490">
    <property type="entry name" value="Gingipain_propep_sf"/>
</dbReference>